<evidence type="ECO:0000313" key="2">
    <source>
        <dbReference type="Proteomes" id="UP000095283"/>
    </source>
</evidence>
<keyword evidence="1" id="KW-0472">Membrane</keyword>
<name>A0A1I7WDQ1_HETBA</name>
<feature type="transmembrane region" description="Helical" evidence="1">
    <location>
        <begin position="31"/>
        <end position="52"/>
    </location>
</feature>
<keyword evidence="1" id="KW-1133">Transmembrane helix</keyword>
<evidence type="ECO:0000256" key="1">
    <source>
        <dbReference type="SAM" id="Phobius"/>
    </source>
</evidence>
<keyword evidence="2" id="KW-1185">Reference proteome</keyword>
<sequence length="192" mass="22545">MDCQPSQNGVYPKDLTMILSKLLNYNSINPLFLINLKSFIIYLNFALNICFLKLNSINFNRSYLYFVIIHSIVEEDIYKHMDDSSQCLFISHPLGNGPEQDLAEKLIWFNSVFIFFLKNSFLKEIPQVFDLGNILEYLFRKHDLVSSGLYICPLDNQNFIEKIIYFKKFCCIPVILFLIHTLQEICCVLIFL</sequence>
<dbReference type="Proteomes" id="UP000095283">
    <property type="component" value="Unplaced"/>
</dbReference>
<organism evidence="2 3">
    <name type="scientific">Heterorhabditis bacteriophora</name>
    <name type="common">Entomopathogenic nematode worm</name>
    <dbReference type="NCBI Taxonomy" id="37862"/>
    <lineage>
        <taxon>Eukaryota</taxon>
        <taxon>Metazoa</taxon>
        <taxon>Ecdysozoa</taxon>
        <taxon>Nematoda</taxon>
        <taxon>Chromadorea</taxon>
        <taxon>Rhabditida</taxon>
        <taxon>Rhabditina</taxon>
        <taxon>Rhabditomorpha</taxon>
        <taxon>Strongyloidea</taxon>
        <taxon>Heterorhabditidae</taxon>
        <taxon>Heterorhabditis</taxon>
    </lineage>
</organism>
<accession>A0A1I7WDQ1</accession>
<protein>
    <submittedName>
        <fullName evidence="3">Uncharacterized protein</fullName>
    </submittedName>
</protein>
<dbReference type="WBParaSite" id="Hba_03082">
    <property type="protein sequence ID" value="Hba_03082"/>
    <property type="gene ID" value="Hba_03082"/>
</dbReference>
<reference evidence="3" key="1">
    <citation type="submission" date="2016-11" db="UniProtKB">
        <authorList>
            <consortium name="WormBaseParasite"/>
        </authorList>
    </citation>
    <scope>IDENTIFICATION</scope>
</reference>
<keyword evidence="1" id="KW-0812">Transmembrane</keyword>
<proteinExistence type="predicted"/>
<feature type="transmembrane region" description="Helical" evidence="1">
    <location>
        <begin position="169"/>
        <end position="191"/>
    </location>
</feature>
<dbReference type="AlphaFoldDB" id="A0A1I7WDQ1"/>
<evidence type="ECO:0000313" key="3">
    <source>
        <dbReference type="WBParaSite" id="Hba_03082"/>
    </source>
</evidence>